<reference evidence="2 3" key="1">
    <citation type="journal article" date="2023" name="Nucleic Acids Res.">
        <title>The hologenome of Daphnia magna reveals possible DNA methylation and microbiome-mediated evolution of the host genome.</title>
        <authorList>
            <person name="Chaturvedi A."/>
            <person name="Li X."/>
            <person name="Dhandapani V."/>
            <person name="Marshall H."/>
            <person name="Kissane S."/>
            <person name="Cuenca-Cambronero M."/>
            <person name="Asole G."/>
            <person name="Calvet F."/>
            <person name="Ruiz-Romero M."/>
            <person name="Marangio P."/>
            <person name="Guigo R."/>
            <person name="Rago D."/>
            <person name="Mirbahai L."/>
            <person name="Eastwood N."/>
            <person name="Colbourne J.K."/>
            <person name="Zhou J."/>
            <person name="Mallon E."/>
            <person name="Orsini L."/>
        </authorList>
    </citation>
    <scope>NUCLEOTIDE SEQUENCE [LARGE SCALE GENOMIC DNA]</scope>
    <source>
        <strain evidence="2">LRV0_1</strain>
    </source>
</reference>
<accession>A0ABR0ATJ7</accession>
<comment type="caution">
    <text evidence="2">The sequence shown here is derived from an EMBL/GenBank/DDBJ whole genome shotgun (WGS) entry which is preliminary data.</text>
</comment>
<gene>
    <name evidence="2" type="ORF">OUZ56_017666</name>
</gene>
<proteinExistence type="predicted"/>
<organism evidence="2 3">
    <name type="scientific">Daphnia magna</name>
    <dbReference type="NCBI Taxonomy" id="35525"/>
    <lineage>
        <taxon>Eukaryota</taxon>
        <taxon>Metazoa</taxon>
        <taxon>Ecdysozoa</taxon>
        <taxon>Arthropoda</taxon>
        <taxon>Crustacea</taxon>
        <taxon>Branchiopoda</taxon>
        <taxon>Diplostraca</taxon>
        <taxon>Cladocera</taxon>
        <taxon>Anomopoda</taxon>
        <taxon>Daphniidae</taxon>
        <taxon>Daphnia</taxon>
    </lineage>
</organism>
<dbReference type="Proteomes" id="UP001234178">
    <property type="component" value="Unassembled WGS sequence"/>
</dbReference>
<feature type="region of interest" description="Disordered" evidence="1">
    <location>
        <begin position="1"/>
        <end position="71"/>
    </location>
</feature>
<evidence type="ECO:0000313" key="2">
    <source>
        <dbReference type="EMBL" id="KAK4028386.1"/>
    </source>
</evidence>
<evidence type="ECO:0000256" key="1">
    <source>
        <dbReference type="SAM" id="MobiDB-lite"/>
    </source>
</evidence>
<sequence length="128" mass="13977">MGQVDPLDHDNVAGKNRRPGDRDCVRSAIDQRNTLEVAPEHGGRDGVNGRPGVRKHTDENSRVAGSRRDAKLDHVIRNDGMDRDAASRLGFRCRTAALGAHGLEVARFVATLTLFTKRRAILLSVTIG</sequence>
<feature type="compositionally biased region" description="Basic and acidic residues" evidence="1">
    <location>
        <begin position="55"/>
        <end position="71"/>
    </location>
</feature>
<evidence type="ECO:0000313" key="3">
    <source>
        <dbReference type="Proteomes" id="UP001234178"/>
    </source>
</evidence>
<keyword evidence="3" id="KW-1185">Reference proteome</keyword>
<protein>
    <submittedName>
        <fullName evidence="2">Uncharacterized protein</fullName>
    </submittedName>
</protein>
<feature type="compositionally biased region" description="Basic and acidic residues" evidence="1">
    <location>
        <begin position="1"/>
        <end position="25"/>
    </location>
</feature>
<name>A0ABR0ATJ7_9CRUS</name>
<dbReference type="EMBL" id="JAOYFB010000038">
    <property type="protein sequence ID" value="KAK4028386.1"/>
    <property type="molecule type" value="Genomic_DNA"/>
</dbReference>